<dbReference type="InterPro" id="IPR008979">
    <property type="entry name" value="Galactose-bd-like_sf"/>
</dbReference>
<evidence type="ECO:0000256" key="2">
    <source>
        <dbReference type="SAM" id="SignalP"/>
    </source>
</evidence>
<name>A0A6C2U4E5_PONDE</name>
<dbReference type="Proteomes" id="UP000366872">
    <property type="component" value="Unassembled WGS sequence"/>
</dbReference>
<dbReference type="EMBL" id="CAAHFG010000002">
    <property type="protein sequence ID" value="VGO14850.1"/>
    <property type="molecule type" value="Genomic_DNA"/>
</dbReference>
<dbReference type="Gene3D" id="2.160.20.10">
    <property type="entry name" value="Single-stranded right-handed beta-helix, Pectin lyase-like"/>
    <property type="match status" value="1"/>
</dbReference>
<dbReference type="InterPro" id="IPR012334">
    <property type="entry name" value="Pectin_lyas_fold"/>
</dbReference>
<feature type="domain" description="CBM-cenC" evidence="3">
    <location>
        <begin position="209"/>
        <end position="336"/>
    </location>
</feature>
<keyword evidence="5" id="KW-1185">Reference proteome</keyword>
<dbReference type="InterPro" id="IPR003305">
    <property type="entry name" value="CenC_carb-bd"/>
</dbReference>
<dbReference type="SUPFAM" id="SSF51126">
    <property type="entry name" value="Pectin lyase-like"/>
    <property type="match status" value="1"/>
</dbReference>
<dbReference type="GO" id="GO:0016798">
    <property type="term" value="F:hydrolase activity, acting on glycosyl bonds"/>
    <property type="evidence" value="ECO:0007669"/>
    <property type="project" value="InterPro"/>
</dbReference>
<evidence type="ECO:0000313" key="4">
    <source>
        <dbReference type="EMBL" id="VGO14850.1"/>
    </source>
</evidence>
<keyword evidence="2" id="KW-0732">Signal</keyword>
<feature type="signal peptide" evidence="2">
    <location>
        <begin position="1"/>
        <end position="22"/>
    </location>
</feature>
<dbReference type="RefSeq" id="WP_136080475.1">
    <property type="nucleotide sequence ID" value="NZ_CAAHFG010000002.1"/>
</dbReference>
<reference evidence="4 5" key="1">
    <citation type="submission" date="2019-04" db="EMBL/GenBank/DDBJ databases">
        <authorList>
            <person name="Van Vliet M D."/>
        </authorList>
    </citation>
    <scope>NUCLEOTIDE SEQUENCE [LARGE SCALE GENOMIC DNA]</scope>
    <source>
        <strain evidence="4 5">F1</strain>
    </source>
</reference>
<evidence type="ECO:0000256" key="1">
    <source>
        <dbReference type="ARBA" id="ARBA00022801"/>
    </source>
</evidence>
<organism evidence="4 5">
    <name type="scientific">Pontiella desulfatans</name>
    <dbReference type="NCBI Taxonomy" id="2750659"/>
    <lineage>
        <taxon>Bacteria</taxon>
        <taxon>Pseudomonadati</taxon>
        <taxon>Kiritimatiellota</taxon>
        <taxon>Kiritimatiellia</taxon>
        <taxon>Kiritimatiellales</taxon>
        <taxon>Pontiellaceae</taxon>
        <taxon>Pontiella</taxon>
    </lineage>
</organism>
<keyword evidence="1" id="KW-0378">Hydrolase</keyword>
<dbReference type="SUPFAM" id="SSF49785">
    <property type="entry name" value="Galactose-binding domain-like"/>
    <property type="match status" value="2"/>
</dbReference>
<feature type="domain" description="CBM-cenC" evidence="3">
    <location>
        <begin position="359"/>
        <end position="488"/>
    </location>
</feature>
<proteinExistence type="predicted"/>
<protein>
    <recommendedName>
        <fullName evidence="3">CBM-cenC domain-containing protein</fullName>
    </recommendedName>
</protein>
<accession>A0A6C2U4E5</accession>
<evidence type="ECO:0000313" key="5">
    <source>
        <dbReference type="Proteomes" id="UP000366872"/>
    </source>
</evidence>
<gene>
    <name evidence="4" type="ORF">PDESU_03420</name>
</gene>
<feature type="chain" id="PRO_5025530204" description="CBM-cenC domain-containing protein" evidence="2">
    <location>
        <begin position="23"/>
        <end position="1305"/>
    </location>
</feature>
<dbReference type="Gene3D" id="2.60.120.260">
    <property type="entry name" value="Galactose-binding domain-like"/>
    <property type="match status" value="2"/>
</dbReference>
<dbReference type="Pfam" id="PF02018">
    <property type="entry name" value="CBM_4_9"/>
    <property type="match status" value="2"/>
</dbReference>
<sequence>MSSRRRIVFMLAFFIFSLAAVAQDYSVDFRDEVSFPSEMLPAGDLTSGDLTLTNVAGEQVMAVDLSGVTSDFGSKFTIEGLNQPVDDDGPLRLMFHYKPATLKAAGGILNFRLELTINGTKTTWNAATQSGVINADWPLDASGWWLASIDMQPLVDHWREQTGSTNDMFVEKIHIGPGAIGNTSEQYRETLYFRGFRLGSSLLNVGIGGNMLINGDFSSGLTGWSPQETAPAEGTASVSTVANYEYHADITNDDGVNWHLQLRQDNLTLVNGQEYVLTYDARAESARAIDVQFKGGNVSYAFLSNLPVGETMQRYTNTFTVSEATVNDARLMVFIGEHGANDIWLDNVCLESISNPGVNLLSNGDFSNGTTDWIFANTSPSTGSAAVVVDPDGAASELFFNVLSDDGVNWHLRLRQEGLALSSGKTYRVSFDAWAESNRTFRANIKSVSQGDALNYDVSLSTNRTIYAREFSVSQPTADDFRLSFFFGAAGDNDVWLDNVSLVEVDAKGDPNWILQGSAFSLQPERGGTVYLTRYRLPLMNYVDAATRMFDVAEFASHAVVAQAVSAGQSCSINTVGLLPGSYDLVLVDNGIVEAVHSFHMAFTSPPVSPHYAVSVEVSGQTTDLSTFYSCRRAEYIQDWGLDGKNYEIKTYGPNTKQPVNAHSWAGVSTDAYPITVRVKVLPAAEDDHIDGSPGITLPLTSAHVLPSSYEIPCWIEGADTIAFTLDRPEKVMVVPNYHDAMSVFTNQAVGHVPLQSFEDTYTASTIPDDFNANQVVDHLSEGFKNPLVFLGRGPESFVSELGLNKTDPGTLVISPGERPTQAALSAADTVWFEPGGHDLSRLGMRPNYRTYINAGQTYYLEEGAYVAAGFKKNEASGTADCRLVGRGTVSGVNHFWGGGSYDENSLAVEIDVIDGLDFVEREGWGINGGDLISDISLLGAWHGNCDGLDSLDHCTVLNSFIAAHDDNLKLNDHTVAEHLVIHMLGVNAHPIMFKEMWDDVTFANAVVKDVDIIANMKRPVPNHSDWGRLEASAITCLQTRHVSIEDALFSDIRIETPFLARVVSLYNMYSEGEDWPYVPTWLDIDNVNNPASINGITFENITVNAPMLGWRNLLGSGFANSFSNISFVNLDINGVRVSEANKDDYFEVSGYVFGTDPVDGGSSRVEISDPVRNLMFHDSLYSAWENTYALVQGAEGDDDGDGVANLAEFALDGDPNDPFNLGTQPEFLAGAGGFSYVHPVLAKRNPGISYTVETTDNLVSNDWKTTGYTVSGTNDLDGDFNAVSNWISAGVETQQFIRLRIEQD</sequence>
<evidence type="ECO:0000259" key="3">
    <source>
        <dbReference type="Pfam" id="PF02018"/>
    </source>
</evidence>
<dbReference type="InterPro" id="IPR011050">
    <property type="entry name" value="Pectin_lyase_fold/virulence"/>
</dbReference>